<organism evidence="2">
    <name type="scientific">Sinorhizobium medicae</name>
    <dbReference type="NCBI Taxonomy" id="110321"/>
    <lineage>
        <taxon>Bacteria</taxon>
        <taxon>Pseudomonadati</taxon>
        <taxon>Pseudomonadota</taxon>
        <taxon>Alphaproteobacteria</taxon>
        <taxon>Hyphomicrobiales</taxon>
        <taxon>Rhizobiaceae</taxon>
        <taxon>Sinorhizobium/Ensifer group</taxon>
        <taxon>Sinorhizobium</taxon>
    </lineage>
</organism>
<protein>
    <submittedName>
        <fullName evidence="2">Uncharacterized protein</fullName>
    </submittedName>
</protein>
<sequence>MSVAWLRHTPRLVIAAGSYVHVLLSCLMIVLSGTNADAGDLDTRRTAKCDVHFSGEVEEGDAAKLTVALNAVDTSTAPAKRPQLETEIGYWGGTNIPRLCLDSPGGSFSEAVKFLKETVHKLSYATVIEPLAECNSACALIFLGGHLNSGDGYFEHYRRLDVSGQLGFHAPYVDPGATEVVDPAVIGKSYRKGVEAVADLLDLDPSLFPRSLLAEFLRAGADEFFNISKVGQLAAWNIGLTGYRRPNVMTEKQIEYVCNNQRIRDDPQLYSVHMSFEPEPEQASDPIPLGEKMVVRSEGIIEGVAGCTVNARLHGDVLFLRANTTEVGAGNAEPRNDAEGDVITSSAVAEDITAVDPDGYTPAYFLFNPHTKIKALKDRGEASRPATERLPATPTGTTSLQAMLWDHNGSTMRLEADSTMLRMNYEKPRKGMLSVGVREGDNLFTCSRAGSRLSCSSRIFHPRCGKQDFPAEATFSGNDKVIRLRGEAPDFDSDCREQGRKPQDWVFTLIEPAK</sequence>
<reference evidence="2" key="1">
    <citation type="journal article" date="2013" name="Genome Biol.">
        <title>Comparative genomics of the core and accessory genomes of 48 Sinorhizobium strains comprising five genospecies.</title>
        <authorList>
            <person name="Sugawara M."/>
            <person name="Epstein B."/>
            <person name="Badgley B.D."/>
            <person name="Unno T."/>
            <person name="Xu L."/>
            <person name="Reese J."/>
            <person name="Gyaneshwar P."/>
            <person name="Denny R."/>
            <person name="Mudge J."/>
            <person name="Bharti A.K."/>
            <person name="Farmer A.D."/>
            <person name="May G.D."/>
            <person name="Woodward J.E."/>
            <person name="Medigue C."/>
            <person name="Vallenet D."/>
            <person name="Lajus A."/>
            <person name="Rouy Z."/>
            <person name="Martinez-Vaz B."/>
            <person name="Tiffin P."/>
            <person name="Young N.D."/>
            <person name="Sadowsky M.J."/>
        </authorList>
    </citation>
    <scope>NUCLEOTIDE SEQUENCE</scope>
    <source>
        <strain evidence="2">M1</strain>
    </source>
</reference>
<feature type="transmembrane region" description="Helical" evidence="1">
    <location>
        <begin position="12"/>
        <end position="31"/>
    </location>
</feature>
<evidence type="ECO:0000313" key="2">
    <source>
        <dbReference type="EMBL" id="MQW73342.1"/>
    </source>
</evidence>
<accession>A0A6G1WUK6</accession>
<comment type="caution">
    <text evidence="2">The sequence shown here is derived from an EMBL/GenBank/DDBJ whole genome shotgun (WGS) entry which is preliminary data.</text>
</comment>
<keyword evidence="1" id="KW-0812">Transmembrane</keyword>
<keyword evidence="1" id="KW-0472">Membrane</keyword>
<proteinExistence type="predicted"/>
<keyword evidence="1" id="KW-1133">Transmembrane helix</keyword>
<dbReference type="EMBL" id="WISB01000203">
    <property type="protein sequence ID" value="MQW73342.1"/>
    <property type="molecule type" value="Genomic_DNA"/>
</dbReference>
<dbReference type="AlphaFoldDB" id="A0A6G1WUK6"/>
<dbReference type="RefSeq" id="WP_127587154.1">
    <property type="nucleotide sequence ID" value="NZ_RPJX01000031.1"/>
</dbReference>
<name>A0A6G1WUK6_9HYPH</name>
<evidence type="ECO:0000256" key="1">
    <source>
        <dbReference type="SAM" id="Phobius"/>
    </source>
</evidence>
<gene>
    <name evidence="2" type="ORF">GHJ91_30905</name>
</gene>
<dbReference type="PROSITE" id="PS51257">
    <property type="entry name" value="PROKAR_LIPOPROTEIN"/>
    <property type="match status" value="1"/>
</dbReference>